<feature type="region of interest" description="Disordered" evidence="1">
    <location>
        <begin position="130"/>
        <end position="160"/>
    </location>
</feature>
<keyword evidence="4" id="KW-1185">Reference proteome</keyword>
<feature type="compositionally biased region" description="Polar residues" evidence="1">
    <location>
        <begin position="233"/>
        <end position="242"/>
    </location>
</feature>
<feature type="compositionally biased region" description="Polar residues" evidence="1">
    <location>
        <begin position="370"/>
        <end position="381"/>
    </location>
</feature>
<comment type="caution">
    <text evidence="3">The sequence shown here is derived from an EMBL/GenBank/DDBJ whole genome shotgun (WGS) entry which is preliminary data.</text>
</comment>
<dbReference type="AlphaFoldDB" id="A0AAD4CCN2"/>
<feature type="compositionally biased region" description="Polar residues" evidence="1">
    <location>
        <begin position="250"/>
        <end position="261"/>
    </location>
</feature>
<sequence>MPTWNKLTPEGRPAKKPRVEGQMVHKNLNLPSSSQADISTFAFAPSNGADKSFLRSRMDIVTPLNQADALKKSTYNPETIARDVLIATGRHPTEKSLNYHLVRLRDAFPQVKFSSDLSTFRWDLVDSNERATEPRDTTARSSNATAGAIPRPQPEPSVPTTNTIPAAITTPAITTPAITTPAIATPAITTPAITTPAITTPAINAFTAVNTINGKTPSPATKPAQAPLPQLKSPVQQETRLNSPKPISLPRQQSPAHSSNPVVHPKMVGKRPPGRPPKNSKIQQQKTTISVEPPLKYLIYRCGWENCQAELHNLEMLKKHTSKVHIPHTITCQWKGCSFSKSLPSAQLLKHVRKEHIEPIAWELGDGPSVPTTMDDSSSKPSVPVTIPDINQQGGEDSLIFPASSTSIRAYNRVHGNHSQHEKAMGILKAVQRQKEHIGFGLDPGGCQLATPARNTRVSNEQDVYDVSPEL</sequence>
<feature type="region of interest" description="Disordered" evidence="1">
    <location>
        <begin position="214"/>
        <end position="287"/>
    </location>
</feature>
<proteinExistence type="predicted"/>
<dbReference type="PROSITE" id="PS00028">
    <property type="entry name" value="ZINC_FINGER_C2H2_1"/>
    <property type="match status" value="1"/>
</dbReference>
<accession>A0AAD4CCN2</accession>
<evidence type="ECO:0000313" key="4">
    <source>
        <dbReference type="Proteomes" id="UP001194746"/>
    </source>
</evidence>
<evidence type="ECO:0000313" key="3">
    <source>
        <dbReference type="EMBL" id="KAF9883852.1"/>
    </source>
</evidence>
<feature type="region of interest" description="Disordered" evidence="1">
    <location>
        <begin position="363"/>
        <end position="382"/>
    </location>
</feature>
<feature type="domain" description="C2H2-type" evidence="2">
    <location>
        <begin position="302"/>
        <end position="325"/>
    </location>
</feature>
<dbReference type="SMART" id="SM00355">
    <property type="entry name" value="ZnF_C2H2"/>
    <property type="match status" value="2"/>
</dbReference>
<reference evidence="3" key="2">
    <citation type="submission" date="2020-02" db="EMBL/GenBank/DDBJ databases">
        <authorList>
            <person name="Gilchrist C.L.M."/>
            <person name="Chooi Y.-H."/>
        </authorList>
    </citation>
    <scope>NUCLEOTIDE SEQUENCE</scope>
    <source>
        <strain evidence="3">MST-FP2251</strain>
    </source>
</reference>
<evidence type="ECO:0000259" key="2">
    <source>
        <dbReference type="PROSITE" id="PS00028"/>
    </source>
</evidence>
<evidence type="ECO:0000256" key="1">
    <source>
        <dbReference type="SAM" id="MobiDB-lite"/>
    </source>
</evidence>
<name>A0AAD4CCN2_ASPNN</name>
<organism evidence="3 4">
    <name type="scientific">Aspergillus nanangensis</name>
    <dbReference type="NCBI Taxonomy" id="2582783"/>
    <lineage>
        <taxon>Eukaryota</taxon>
        <taxon>Fungi</taxon>
        <taxon>Dikarya</taxon>
        <taxon>Ascomycota</taxon>
        <taxon>Pezizomycotina</taxon>
        <taxon>Eurotiomycetes</taxon>
        <taxon>Eurotiomycetidae</taxon>
        <taxon>Eurotiales</taxon>
        <taxon>Aspergillaceae</taxon>
        <taxon>Aspergillus</taxon>
        <taxon>Aspergillus subgen. Circumdati</taxon>
    </lineage>
</organism>
<dbReference type="Gene3D" id="3.30.160.60">
    <property type="entry name" value="Classic Zinc Finger"/>
    <property type="match status" value="1"/>
</dbReference>
<dbReference type="InterPro" id="IPR013087">
    <property type="entry name" value="Znf_C2H2_type"/>
</dbReference>
<gene>
    <name evidence="3" type="ORF">FE257_002743</name>
</gene>
<reference evidence="3" key="1">
    <citation type="journal article" date="2019" name="Beilstein J. Org. Chem.">
        <title>Nanangenines: drimane sesquiterpenoids as the dominant metabolite cohort of a novel Australian fungus, Aspergillus nanangensis.</title>
        <authorList>
            <person name="Lacey H.J."/>
            <person name="Gilchrist C.L.M."/>
            <person name="Crombie A."/>
            <person name="Kalaitzis J.A."/>
            <person name="Vuong D."/>
            <person name="Rutledge P.J."/>
            <person name="Turner P."/>
            <person name="Pitt J.I."/>
            <person name="Lacey E."/>
            <person name="Chooi Y.H."/>
            <person name="Piggott A.M."/>
        </authorList>
    </citation>
    <scope>NUCLEOTIDE SEQUENCE</scope>
    <source>
        <strain evidence="3">MST-FP2251</strain>
    </source>
</reference>
<protein>
    <recommendedName>
        <fullName evidence="2">C2H2-type domain-containing protein</fullName>
    </recommendedName>
</protein>
<dbReference type="Proteomes" id="UP001194746">
    <property type="component" value="Unassembled WGS sequence"/>
</dbReference>
<dbReference type="EMBL" id="VCAU01000145">
    <property type="protein sequence ID" value="KAF9883852.1"/>
    <property type="molecule type" value="Genomic_DNA"/>
</dbReference>